<proteinExistence type="predicted"/>
<dbReference type="RefSeq" id="WP_072407020.1">
    <property type="nucleotide sequence ID" value="NZ_FPKW01000002.1"/>
</dbReference>
<name>A0A1K2IH97_9FLAO</name>
<sequence>MKLNLIINNNENFEIQWDFPLIPEIGHKLYLIDFIGEEAFEKGNYKDDYFVVTDIIWMKTKSDPSINLMLEEQ</sequence>
<protein>
    <submittedName>
        <fullName evidence="1">Uncharacterized protein</fullName>
    </submittedName>
</protein>
<evidence type="ECO:0000313" key="1">
    <source>
        <dbReference type="EMBL" id="SFZ91043.1"/>
    </source>
</evidence>
<dbReference type="EMBL" id="FPKW01000002">
    <property type="protein sequence ID" value="SFZ91043.1"/>
    <property type="molecule type" value="Genomic_DNA"/>
</dbReference>
<evidence type="ECO:0000313" key="2">
    <source>
        <dbReference type="Proteomes" id="UP000182034"/>
    </source>
</evidence>
<reference evidence="2" key="1">
    <citation type="submission" date="2016-10" db="EMBL/GenBank/DDBJ databases">
        <authorList>
            <person name="Varghese N."/>
            <person name="Submissions S."/>
        </authorList>
    </citation>
    <scope>NUCLEOTIDE SEQUENCE [LARGE SCALE GENOMIC DNA]</scope>
    <source>
        <strain evidence="2">SUR2</strain>
    </source>
</reference>
<dbReference type="STRING" id="1612149.SAMN05216324_10219"/>
<gene>
    <name evidence="1" type="ORF">SAMN05216324_10219</name>
</gene>
<dbReference type="AlphaFoldDB" id="A0A1K2IH97"/>
<organism evidence="1 2">
    <name type="scientific">Chryseobacterium limigenitum</name>
    <dbReference type="NCBI Taxonomy" id="1612149"/>
    <lineage>
        <taxon>Bacteria</taxon>
        <taxon>Pseudomonadati</taxon>
        <taxon>Bacteroidota</taxon>
        <taxon>Flavobacteriia</taxon>
        <taxon>Flavobacteriales</taxon>
        <taxon>Weeksellaceae</taxon>
        <taxon>Chryseobacterium group</taxon>
        <taxon>Chryseobacterium</taxon>
    </lineage>
</organism>
<accession>A0A1K2IH97</accession>
<keyword evidence="2" id="KW-1185">Reference proteome</keyword>
<dbReference type="Proteomes" id="UP000182034">
    <property type="component" value="Unassembled WGS sequence"/>
</dbReference>